<dbReference type="AlphaFoldDB" id="A0A1M5IPG0"/>
<organism evidence="1 2">
    <name type="scientific">Flavobacterium micromati</name>
    <dbReference type="NCBI Taxonomy" id="229205"/>
    <lineage>
        <taxon>Bacteria</taxon>
        <taxon>Pseudomonadati</taxon>
        <taxon>Bacteroidota</taxon>
        <taxon>Flavobacteriia</taxon>
        <taxon>Flavobacteriales</taxon>
        <taxon>Flavobacteriaceae</taxon>
        <taxon>Flavobacterium</taxon>
    </lineage>
</organism>
<dbReference type="EMBL" id="FQWF01000004">
    <property type="protein sequence ID" value="SHG30177.1"/>
    <property type="molecule type" value="Genomic_DNA"/>
</dbReference>
<evidence type="ECO:0000313" key="2">
    <source>
        <dbReference type="Proteomes" id="UP000184020"/>
    </source>
</evidence>
<accession>A0A1M5IPG0</accession>
<proteinExistence type="predicted"/>
<reference evidence="2" key="1">
    <citation type="submission" date="2016-11" db="EMBL/GenBank/DDBJ databases">
        <authorList>
            <person name="Varghese N."/>
            <person name="Submissions S."/>
        </authorList>
    </citation>
    <scope>NUCLEOTIDE SEQUENCE [LARGE SCALE GENOMIC DNA]</scope>
    <source>
        <strain evidence="2">DSM 17659</strain>
    </source>
</reference>
<name>A0A1M5IPG0_9FLAO</name>
<dbReference type="STRING" id="229205.SAMN05444372_104186"/>
<sequence>MLLSDLALLKVLLKNVITKKTYYGTTHVPLRHGL</sequence>
<evidence type="ECO:0000313" key="1">
    <source>
        <dbReference type="EMBL" id="SHG30177.1"/>
    </source>
</evidence>
<dbReference type="Proteomes" id="UP000184020">
    <property type="component" value="Unassembled WGS sequence"/>
</dbReference>
<gene>
    <name evidence="1" type="ORF">SAMN05444372_104186</name>
</gene>
<keyword evidence="2" id="KW-1185">Reference proteome</keyword>
<protein>
    <submittedName>
        <fullName evidence="1">Uncharacterized protein</fullName>
    </submittedName>
</protein>